<dbReference type="AlphaFoldDB" id="A0A4Y2EDK7"/>
<comment type="caution">
    <text evidence="1">The sequence shown here is derived from an EMBL/GenBank/DDBJ whole genome shotgun (WGS) entry which is preliminary data.</text>
</comment>
<protein>
    <submittedName>
        <fullName evidence="1">Uncharacterized protein</fullName>
    </submittedName>
</protein>
<sequence>MQELPSFPFIRPAIHDHSTLRKWSGGLPPIWWTLFHFLADSFSKDIDGRACFTPILSVNALLEYTVLSTSVSTLSLFLNIHFHRPASTQFQWCVVMDIGKRWLSKLPLHTTPKLTSFHIHAQFWLGVDGFSWCRVLVNGRL</sequence>
<dbReference type="EMBL" id="BGPR01000571">
    <property type="protein sequence ID" value="GBM26867.1"/>
    <property type="molecule type" value="Genomic_DNA"/>
</dbReference>
<name>A0A4Y2EDK7_ARAVE</name>
<proteinExistence type="predicted"/>
<organism evidence="1 2">
    <name type="scientific">Araneus ventricosus</name>
    <name type="common">Orbweaver spider</name>
    <name type="synonym">Epeira ventricosa</name>
    <dbReference type="NCBI Taxonomy" id="182803"/>
    <lineage>
        <taxon>Eukaryota</taxon>
        <taxon>Metazoa</taxon>
        <taxon>Ecdysozoa</taxon>
        <taxon>Arthropoda</taxon>
        <taxon>Chelicerata</taxon>
        <taxon>Arachnida</taxon>
        <taxon>Araneae</taxon>
        <taxon>Araneomorphae</taxon>
        <taxon>Entelegynae</taxon>
        <taxon>Araneoidea</taxon>
        <taxon>Araneidae</taxon>
        <taxon>Araneus</taxon>
    </lineage>
</organism>
<evidence type="ECO:0000313" key="2">
    <source>
        <dbReference type="Proteomes" id="UP000499080"/>
    </source>
</evidence>
<reference evidence="1 2" key="1">
    <citation type="journal article" date="2019" name="Sci. Rep.">
        <title>Orb-weaving spider Araneus ventricosus genome elucidates the spidroin gene catalogue.</title>
        <authorList>
            <person name="Kono N."/>
            <person name="Nakamura H."/>
            <person name="Ohtoshi R."/>
            <person name="Moran D.A.P."/>
            <person name="Shinohara A."/>
            <person name="Yoshida Y."/>
            <person name="Fujiwara M."/>
            <person name="Mori M."/>
            <person name="Tomita M."/>
            <person name="Arakawa K."/>
        </authorList>
    </citation>
    <scope>NUCLEOTIDE SEQUENCE [LARGE SCALE GENOMIC DNA]</scope>
</reference>
<keyword evidence="2" id="KW-1185">Reference proteome</keyword>
<dbReference type="Proteomes" id="UP000499080">
    <property type="component" value="Unassembled WGS sequence"/>
</dbReference>
<evidence type="ECO:0000313" key="1">
    <source>
        <dbReference type="EMBL" id="GBM26867.1"/>
    </source>
</evidence>
<gene>
    <name evidence="1" type="ORF">AVEN_266299_1</name>
</gene>
<accession>A0A4Y2EDK7</accession>